<evidence type="ECO:0000313" key="3">
    <source>
        <dbReference type="Proteomes" id="UP001274830"/>
    </source>
</evidence>
<reference evidence="2" key="1">
    <citation type="submission" date="2023-07" db="EMBL/GenBank/DDBJ databases">
        <title>Black Yeasts Isolated from many extreme environments.</title>
        <authorList>
            <person name="Coleine C."/>
            <person name="Stajich J.E."/>
            <person name="Selbmann L."/>
        </authorList>
    </citation>
    <scope>NUCLEOTIDE SEQUENCE</scope>
    <source>
        <strain evidence="2">CCFEE 5485</strain>
    </source>
</reference>
<protein>
    <submittedName>
        <fullName evidence="2">Uncharacterized protein</fullName>
    </submittedName>
</protein>
<comment type="caution">
    <text evidence="2">The sequence shown here is derived from an EMBL/GenBank/DDBJ whole genome shotgun (WGS) entry which is preliminary data.</text>
</comment>
<dbReference type="InterPro" id="IPR038883">
    <property type="entry name" value="AN11006-like"/>
</dbReference>
<evidence type="ECO:0000313" key="2">
    <source>
        <dbReference type="EMBL" id="KAK3675946.1"/>
    </source>
</evidence>
<sequence>MGSKKQRLKAAKVSTTPSAKPTTTEHGQTLRAVRCHCVACEKGFKVAGIDTNSPFLRLHREIRDRIYEELLVAKLSPANQAQIDQINAASDTPLEEYGRQNALELYGSDTVILPGANERYRYRFIIKAVGLLLANKQINAEANSILFSKNIFGIMPEWERIYPFWRCDNKTCDPPGAPCYLMFHNFLQIKHVNIMNECINLLHNNITIVRFFKSAQIKLKTLSISYSGCFGGEVEYMRDDFEGPLPPGMPARLISMRDMHGEFYNLTREEARQTLFRDHEVMEPFKQWYGAAEEVTVRGEMPQAFIGELVAALTNQSQSSVTKRVAKAKAANAARGPKINDSSIWVEMRDDALAMGNQSLADMAEQMMQTSIKSPAVMQHLFGDLGGPFMSPQTGNDTAQQPTANNATGRMTVNTGRSIAATTSNGTTSNNGGIGTVNGKIVFGPPRPLSML</sequence>
<gene>
    <name evidence="2" type="ORF">LTR78_004138</name>
</gene>
<feature type="compositionally biased region" description="Low complexity" evidence="1">
    <location>
        <begin position="422"/>
        <end position="431"/>
    </location>
</feature>
<organism evidence="2 3">
    <name type="scientific">Recurvomyces mirabilis</name>
    <dbReference type="NCBI Taxonomy" id="574656"/>
    <lineage>
        <taxon>Eukaryota</taxon>
        <taxon>Fungi</taxon>
        <taxon>Dikarya</taxon>
        <taxon>Ascomycota</taxon>
        <taxon>Pezizomycotina</taxon>
        <taxon>Dothideomycetes</taxon>
        <taxon>Dothideomycetidae</taxon>
        <taxon>Mycosphaerellales</taxon>
        <taxon>Teratosphaeriaceae</taxon>
        <taxon>Recurvomyces</taxon>
    </lineage>
</organism>
<accession>A0AAE0WQF3</accession>
<feature type="compositionally biased region" description="Polar residues" evidence="1">
    <location>
        <begin position="13"/>
        <end position="26"/>
    </location>
</feature>
<evidence type="ECO:0000256" key="1">
    <source>
        <dbReference type="SAM" id="MobiDB-lite"/>
    </source>
</evidence>
<dbReference type="PANTHER" id="PTHR42085:SF2">
    <property type="entry name" value="F-BOX DOMAIN-CONTAINING PROTEIN"/>
    <property type="match status" value="1"/>
</dbReference>
<name>A0AAE0WQF3_9PEZI</name>
<keyword evidence="3" id="KW-1185">Reference proteome</keyword>
<dbReference type="Proteomes" id="UP001274830">
    <property type="component" value="Unassembled WGS sequence"/>
</dbReference>
<feature type="region of interest" description="Disordered" evidence="1">
    <location>
        <begin position="420"/>
        <end position="439"/>
    </location>
</feature>
<dbReference type="EMBL" id="JAUTXT010000012">
    <property type="protein sequence ID" value="KAK3675946.1"/>
    <property type="molecule type" value="Genomic_DNA"/>
</dbReference>
<feature type="region of interest" description="Disordered" evidence="1">
    <location>
        <begin position="1"/>
        <end position="26"/>
    </location>
</feature>
<dbReference type="AlphaFoldDB" id="A0AAE0WQF3"/>
<dbReference type="PANTHER" id="PTHR42085">
    <property type="entry name" value="F-BOX DOMAIN-CONTAINING PROTEIN"/>
    <property type="match status" value="1"/>
</dbReference>
<feature type="compositionally biased region" description="Basic residues" evidence="1">
    <location>
        <begin position="1"/>
        <end position="10"/>
    </location>
</feature>
<proteinExistence type="predicted"/>